<evidence type="ECO:0000313" key="4">
    <source>
        <dbReference type="Proteomes" id="UP000289340"/>
    </source>
</evidence>
<proteinExistence type="predicted"/>
<dbReference type="Proteomes" id="UP000289340">
    <property type="component" value="Chromosome 8"/>
</dbReference>
<dbReference type="PANTHER" id="PTHR33116:SF84">
    <property type="entry name" value="RNA-DIRECTED DNA POLYMERASE"/>
    <property type="match status" value="1"/>
</dbReference>
<dbReference type="InterPro" id="IPR026960">
    <property type="entry name" value="RVT-Znf"/>
</dbReference>
<dbReference type="InterPro" id="IPR011009">
    <property type="entry name" value="Kinase-like_dom_sf"/>
</dbReference>
<organism evidence="3 4">
    <name type="scientific">Glycine soja</name>
    <name type="common">Wild soybean</name>
    <dbReference type="NCBI Taxonomy" id="3848"/>
    <lineage>
        <taxon>Eukaryota</taxon>
        <taxon>Viridiplantae</taxon>
        <taxon>Streptophyta</taxon>
        <taxon>Embryophyta</taxon>
        <taxon>Tracheophyta</taxon>
        <taxon>Spermatophyta</taxon>
        <taxon>Magnoliopsida</taxon>
        <taxon>eudicotyledons</taxon>
        <taxon>Gunneridae</taxon>
        <taxon>Pentapetalae</taxon>
        <taxon>rosids</taxon>
        <taxon>fabids</taxon>
        <taxon>Fabales</taxon>
        <taxon>Fabaceae</taxon>
        <taxon>Papilionoideae</taxon>
        <taxon>50 kb inversion clade</taxon>
        <taxon>NPAAA clade</taxon>
        <taxon>indigoferoid/millettioid clade</taxon>
        <taxon>Phaseoleae</taxon>
        <taxon>Glycine</taxon>
        <taxon>Glycine subgen. Soja</taxon>
    </lineage>
</organism>
<feature type="region of interest" description="Disordered" evidence="1">
    <location>
        <begin position="362"/>
        <end position="389"/>
    </location>
</feature>
<keyword evidence="4" id="KW-1185">Reference proteome</keyword>
<name>A0A445JIA1_GLYSO</name>
<comment type="caution">
    <text evidence="3">The sequence shown here is derived from an EMBL/GenBank/DDBJ whole genome shotgun (WGS) entry which is preliminary data.</text>
</comment>
<sequence>MFAKLQHFCRVSGLSISSDKSVIYSTGIRPHELSHIQQLTGFSLGDFPFRYLGVPLLSSRLNVCHYALLLSKITGLIQGWSKKSLSYAGKLELIRAVIQGIVNFWMEIFSLPQSVMDWINASCRNFLWGKADIGKNKPLVAWSVVCSPKKEGGLGLLNLKDWNLALLSRILWDFHCKKDSLWVRWVHHYYFRGSDVWNYNTSSSDSVLIKKIIQIRDFIISKELSTEEVKKMIQSWSTNEQLLVGKVYEYIRGVKPTVSWCSVIWNPAIPPKMSFILWLAKMNRLLTLYKVAFLNKGSLCPLCSNEPESNAHLFFSCRKSFQVWVHIRDLAPFRRKMINFIISGNDNHNLYLPKREEKWTSRRRDIRESVQGSEEDASGDGRGLAKNVPSLGPDGLDLLTKMLKFNPSERISAKAALDHPYFDSLDKSQF</sequence>
<dbReference type="PANTHER" id="PTHR33116">
    <property type="entry name" value="REVERSE TRANSCRIPTASE ZINC-BINDING DOMAIN-CONTAINING PROTEIN-RELATED-RELATED"/>
    <property type="match status" value="1"/>
</dbReference>
<reference evidence="3 4" key="1">
    <citation type="submission" date="2018-09" db="EMBL/GenBank/DDBJ databases">
        <title>A high-quality reference genome of wild soybean provides a powerful tool to mine soybean genomes.</title>
        <authorList>
            <person name="Xie M."/>
            <person name="Chung C.Y.L."/>
            <person name="Li M.-W."/>
            <person name="Wong F.-L."/>
            <person name="Chan T.-F."/>
            <person name="Lam H.-M."/>
        </authorList>
    </citation>
    <scope>NUCLEOTIDE SEQUENCE [LARGE SCALE GENOMIC DNA]</scope>
    <source>
        <strain evidence="4">cv. W05</strain>
        <tissue evidence="3">Hypocotyl of etiolated seedlings</tissue>
    </source>
</reference>
<dbReference type="SUPFAM" id="SSF56112">
    <property type="entry name" value="Protein kinase-like (PK-like)"/>
    <property type="match status" value="1"/>
</dbReference>
<evidence type="ECO:0000256" key="1">
    <source>
        <dbReference type="SAM" id="MobiDB-lite"/>
    </source>
</evidence>
<evidence type="ECO:0000313" key="3">
    <source>
        <dbReference type="EMBL" id="RZB98196.1"/>
    </source>
</evidence>
<gene>
    <name evidence="3" type="ORF">D0Y65_021277</name>
</gene>
<evidence type="ECO:0000259" key="2">
    <source>
        <dbReference type="Pfam" id="PF13966"/>
    </source>
</evidence>
<protein>
    <submittedName>
        <fullName evidence="3">Putative ribonuclease H protein</fullName>
    </submittedName>
</protein>
<dbReference type="AlphaFoldDB" id="A0A445JIA1"/>
<dbReference type="EMBL" id="QZWG01000008">
    <property type="protein sequence ID" value="RZB98196.1"/>
    <property type="molecule type" value="Genomic_DNA"/>
</dbReference>
<dbReference type="Gene3D" id="1.10.510.10">
    <property type="entry name" value="Transferase(Phosphotransferase) domain 1"/>
    <property type="match status" value="1"/>
</dbReference>
<accession>A0A445JIA1</accession>
<dbReference type="Pfam" id="PF13966">
    <property type="entry name" value="zf-RVT"/>
    <property type="match status" value="1"/>
</dbReference>
<feature type="domain" description="Reverse transcriptase zinc-binding" evidence="2">
    <location>
        <begin position="245"/>
        <end position="324"/>
    </location>
</feature>